<proteinExistence type="predicted"/>
<feature type="region of interest" description="Disordered" evidence="1">
    <location>
        <begin position="17"/>
        <end position="43"/>
    </location>
</feature>
<dbReference type="Proteomes" id="UP000064137">
    <property type="component" value="Chromosome"/>
</dbReference>
<evidence type="ECO:0008006" key="4">
    <source>
        <dbReference type="Google" id="ProtNLM"/>
    </source>
</evidence>
<evidence type="ECO:0000256" key="1">
    <source>
        <dbReference type="SAM" id="MobiDB-lite"/>
    </source>
</evidence>
<sequence length="233" mass="24614">MNTRGLLDQLLRAGQQALAKKTGQSTTRPGAGTPSSGKDPLGGLLSGLGSSGLAAGALTALLGSKRGRGLGGKAIGYGGLAALGMAAYKAYQSWQANQAQGTQTAEPRTVDRVPEHEAEAHGRAVLIALIAAAKADGHVDDQERQAIEAEMAKVDDDPELRSWLQRELEQPLDPAKVAAAAETPEMAAEMYLASLMLIDDQQYMEKAYLDELARQLRLEPGLRTELEREAAAV</sequence>
<evidence type="ECO:0000313" key="2">
    <source>
        <dbReference type="EMBL" id="ALZ85923.1"/>
    </source>
</evidence>
<dbReference type="KEGG" id="por:APT59_17590"/>
<accession>A0A0U4WSZ9</accession>
<evidence type="ECO:0000313" key="3">
    <source>
        <dbReference type="Proteomes" id="UP000064137"/>
    </source>
</evidence>
<dbReference type="InterPro" id="IPR029024">
    <property type="entry name" value="TerB-like"/>
</dbReference>
<feature type="compositionally biased region" description="Polar residues" evidence="1">
    <location>
        <begin position="22"/>
        <end position="36"/>
    </location>
</feature>
<dbReference type="RefSeq" id="WP_059316040.1">
    <property type="nucleotide sequence ID" value="NZ_CP013987.1"/>
</dbReference>
<name>A0A0U4WSZ9_9PSED</name>
<organism evidence="2 3">
    <name type="scientific">Pseudomonas oryzihabitans</name>
    <dbReference type="NCBI Taxonomy" id="47885"/>
    <lineage>
        <taxon>Bacteria</taxon>
        <taxon>Pseudomonadati</taxon>
        <taxon>Pseudomonadota</taxon>
        <taxon>Gammaproteobacteria</taxon>
        <taxon>Pseudomonadales</taxon>
        <taxon>Pseudomonadaceae</taxon>
        <taxon>Pseudomonas</taxon>
    </lineage>
</organism>
<dbReference type="Pfam" id="PF04391">
    <property type="entry name" value="DUF533"/>
    <property type="match status" value="1"/>
</dbReference>
<reference evidence="2 3" key="1">
    <citation type="submission" date="2016-01" db="EMBL/GenBank/DDBJ databases">
        <title>Annotation of Pseudomonas oryzihabitans USDA-ARS-USMARC-56511.</title>
        <authorList>
            <person name="Harhay G.P."/>
            <person name="Harhay D.M."/>
            <person name="Smith T.P.L."/>
            <person name="Bono J.L."/>
            <person name="Heaton M.P."/>
            <person name="Clawson M.L."/>
            <person name="Chitko-Mckown C.G."/>
            <person name="Capik S.F."/>
            <person name="DeDonder K.D."/>
            <person name="Apley M.D."/>
            <person name="Lubbers B.V."/>
            <person name="White B.J."/>
            <person name="Larson R.L."/>
        </authorList>
    </citation>
    <scope>NUCLEOTIDE SEQUENCE [LARGE SCALE GENOMIC DNA]</scope>
    <source>
        <strain evidence="2 3">USDA-ARS-USMARC-56511</strain>
    </source>
</reference>
<dbReference type="EMBL" id="CP013987">
    <property type="protein sequence ID" value="ALZ85923.1"/>
    <property type="molecule type" value="Genomic_DNA"/>
</dbReference>
<dbReference type="CDD" id="cd07178">
    <property type="entry name" value="terB_like_YebE"/>
    <property type="match status" value="1"/>
</dbReference>
<dbReference type="OrthoDB" id="5459344at2"/>
<dbReference type="AlphaFoldDB" id="A0A0U4WSZ9"/>
<dbReference type="InterPro" id="IPR007486">
    <property type="entry name" value="YebE"/>
</dbReference>
<gene>
    <name evidence="2" type="ORF">APT59_17590</name>
</gene>
<protein>
    <recommendedName>
        <fullName evidence="4">Tellurite resistance TerB family protein</fullName>
    </recommendedName>
</protein>
<dbReference type="SUPFAM" id="SSF158682">
    <property type="entry name" value="TerB-like"/>
    <property type="match status" value="1"/>
</dbReference>
<dbReference type="Gene3D" id="1.10.3680.10">
    <property type="entry name" value="TerB-like"/>
    <property type="match status" value="1"/>
</dbReference>